<evidence type="ECO:0000256" key="1">
    <source>
        <dbReference type="SAM" id="SignalP"/>
    </source>
</evidence>
<reference evidence="2 3" key="1">
    <citation type="submission" date="2022-01" db="EMBL/GenBank/DDBJ databases">
        <title>Mariniradius saccharolyticus sp. nov., isolated from sediment of a river.</title>
        <authorList>
            <person name="Liu H."/>
        </authorList>
    </citation>
    <scope>NUCLEOTIDE SEQUENCE [LARGE SCALE GENOMIC DNA]</scope>
    <source>
        <strain evidence="2 3">RY-2</strain>
    </source>
</reference>
<dbReference type="RefSeq" id="WP_234862976.1">
    <property type="nucleotide sequence ID" value="NZ_JAKEVZ010000022.1"/>
</dbReference>
<keyword evidence="1" id="KW-0732">Signal</keyword>
<feature type="chain" id="PRO_5046073260" evidence="1">
    <location>
        <begin position="28"/>
        <end position="97"/>
    </location>
</feature>
<accession>A0ABS9BYM8</accession>
<comment type="caution">
    <text evidence="2">The sequence shown here is derived from an EMBL/GenBank/DDBJ whole genome shotgun (WGS) entry which is preliminary data.</text>
</comment>
<dbReference type="Proteomes" id="UP001201449">
    <property type="component" value="Unassembled WGS sequence"/>
</dbReference>
<dbReference type="InterPro" id="IPR010438">
    <property type="entry name" value="Lambda_Bor"/>
</dbReference>
<name>A0ABS9BYM8_9BACT</name>
<dbReference type="EMBL" id="JAKEVZ010000022">
    <property type="protein sequence ID" value="MCF1753163.1"/>
    <property type="molecule type" value="Genomic_DNA"/>
</dbReference>
<proteinExistence type="predicted"/>
<organism evidence="2 3">
    <name type="scientific">Mariniradius sediminis</name>
    <dbReference type="NCBI Taxonomy" id="2909237"/>
    <lineage>
        <taxon>Bacteria</taxon>
        <taxon>Pseudomonadati</taxon>
        <taxon>Bacteroidota</taxon>
        <taxon>Cytophagia</taxon>
        <taxon>Cytophagales</taxon>
        <taxon>Cyclobacteriaceae</taxon>
        <taxon>Mariniradius</taxon>
    </lineage>
</organism>
<evidence type="ECO:0000313" key="3">
    <source>
        <dbReference type="Proteomes" id="UP001201449"/>
    </source>
</evidence>
<dbReference type="Pfam" id="PF06291">
    <property type="entry name" value="Lambda_Bor"/>
    <property type="match status" value="1"/>
</dbReference>
<keyword evidence="3" id="KW-1185">Reference proteome</keyword>
<feature type="signal peptide" evidence="1">
    <location>
        <begin position="1"/>
        <end position="27"/>
    </location>
</feature>
<sequence>MKKTVLYLGLWLSLASGMSSCYSLTYAVGEGPQRGIEFKEKNHFFVYGLAKGKTSDPVKMAGDAVDYEVNISHSFVDGLVSMLTLGIYNPTTTKVTK</sequence>
<evidence type="ECO:0000313" key="2">
    <source>
        <dbReference type="EMBL" id="MCF1753163.1"/>
    </source>
</evidence>
<dbReference type="PROSITE" id="PS51257">
    <property type="entry name" value="PROKAR_LIPOPROTEIN"/>
    <property type="match status" value="1"/>
</dbReference>
<protein>
    <submittedName>
        <fullName evidence="2">Bor family protein</fullName>
    </submittedName>
</protein>
<gene>
    <name evidence="2" type="ORF">L0U89_19035</name>
</gene>